<name>F6XP34_CIOIN</name>
<gene>
    <name evidence="9" type="primary">LOC100178746</name>
</gene>
<evidence type="ECO:0000256" key="2">
    <source>
        <dbReference type="ARBA" id="ARBA00012420"/>
    </source>
</evidence>
<evidence type="ECO:0000256" key="4">
    <source>
        <dbReference type="ARBA" id="ARBA00022676"/>
    </source>
</evidence>
<keyword evidence="7" id="KW-0472">Membrane</keyword>
<dbReference type="UniPathway" id="UPA00196"/>
<dbReference type="EMBL" id="EAAA01001467">
    <property type="status" value="NOT_ANNOTATED_CDS"/>
    <property type="molecule type" value="Genomic_DNA"/>
</dbReference>
<dbReference type="CDD" id="cd03796">
    <property type="entry name" value="GT4_PIG-A-like"/>
    <property type="match status" value="1"/>
</dbReference>
<sequence>MRHSIAMVSDFFHPNVGGVENHIYQLSQCVLQLGHKVIIITHSYEERVGLHFVSGMLRVYYLPLFVAYNQCILPTITGTLPMIRTILLNEEITIVHGHSSFSILAHETMFHAKTLGIRTVFTDHSLFGFADTSSIVTNKILELFLTDINFAICVSHTSKENTVLRANLDPKDVFVIPNAIDPSEFIPREENRGKRLLIVVMSRLVYRKGIDFLAEIIPAVCKKFDDVDFLIGGDGPKRLLIEETREQFRLHSRVTLLGSVPHEKVPNILNKGHIFLNTSLTEAFCMAIVEAACCGLQVVSTSVGGIPEVLPSDLIHLAEPRVDSLLQALYDVIVKVKQKEEMHLRVAPLYTWPKVAKRTEKVYNAAAFRPKPQLSNRIHKFYRCGPVIGRICILFILFNHFLCCLLNLCRPIKTKQRNNGYLKQKKKSS</sequence>
<dbReference type="Gene3D" id="3.40.50.2000">
    <property type="entry name" value="Glycogen Phosphorylase B"/>
    <property type="match status" value="2"/>
</dbReference>
<comment type="pathway">
    <text evidence="1">Glycolipid biosynthesis; glycosylphosphatidylinositol-anchor biosynthesis.</text>
</comment>
<keyword evidence="4" id="KW-0328">Glycosyltransferase</keyword>
<dbReference type="Proteomes" id="UP000008144">
    <property type="component" value="Chromosome 2"/>
</dbReference>
<keyword evidence="10" id="KW-1185">Reference proteome</keyword>
<feature type="domain" description="PIGA GPI anchor biosynthesis" evidence="8">
    <location>
        <begin position="42"/>
        <end position="131"/>
    </location>
</feature>
<dbReference type="OMA" id="SHFWMSG"/>
<evidence type="ECO:0000256" key="1">
    <source>
        <dbReference type="ARBA" id="ARBA00004687"/>
    </source>
</evidence>
<evidence type="ECO:0000256" key="6">
    <source>
        <dbReference type="ARBA" id="ARBA00032160"/>
    </source>
</evidence>
<dbReference type="Pfam" id="PF13692">
    <property type="entry name" value="Glyco_trans_1_4"/>
    <property type="match status" value="1"/>
</dbReference>
<dbReference type="SUPFAM" id="SSF53756">
    <property type="entry name" value="UDP-Glycosyltransferase/glycogen phosphorylase"/>
    <property type="match status" value="1"/>
</dbReference>
<evidence type="ECO:0000256" key="5">
    <source>
        <dbReference type="ARBA" id="ARBA00022679"/>
    </source>
</evidence>
<dbReference type="InterPro" id="IPR013234">
    <property type="entry name" value="PIGA_GPI_anchor_biosynthesis"/>
</dbReference>
<dbReference type="FunFam" id="3.40.50.2000:FF:000026">
    <property type="entry name" value="Phosphatidylinositol N-acetylglucosaminyltransferase subunit A"/>
    <property type="match status" value="1"/>
</dbReference>
<reference evidence="9" key="2">
    <citation type="journal article" date="2008" name="Genome Biol.">
        <title>Improved genome assembly and evidence-based global gene model set for the chordate Ciona intestinalis: new insight into intron and operon populations.</title>
        <authorList>
            <person name="Satou Y."/>
            <person name="Mineta K."/>
            <person name="Ogasawara M."/>
            <person name="Sasakura Y."/>
            <person name="Shoguchi E."/>
            <person name="Ueno K."/>
            <person name="Yamada L."/>
            <person name="Matsumoto J."/>
            <person name="Wasserscheid J."/>
            <person name="Dewar K."/>
            <person name="Wiley G.B."/>
            <person name="Macmil S.L."/>
            <person name="Roe B.A."/>
            <person name="Zeller R.W."/>
            <person name="Hastings K.E."/>
            <person name="Lemaire P."/>
            <person name="Lindquist E."/>
            <person name="Endo T."/>
            <person name="Hotta K."/>
            <person name="Inaba K."/>
        </authorList>
    </citation>
    <scope>NUCLEOTIDE SEQUENCE [LARGE SCALE GENOMIC DNA]</scope>
    <source>
        <strain evidence="9">wild type</strain>
    </source>
</reference>
<dbReference type="GO" id="GO:0017176">
    <property type="term" value="F:phosphatidylinositol N-acetylglucosaminyltransferase activity"/>
    <property type="evidence" value="ECO:0000318"/>
    <property type="project" value="GO_Central"/>
</dbReference>
<evidence type="ECO:0000313" key="10">
    <source>
        <dbReference type="Proteomes" id="UP000008144"/>
    </source>
</evidence>
<dbReference type="FunFam" id="3.40.50.2000:FF:000148">
    <property type="entry name" value="Phosphatidylinositol N-acetylglucosaminyltransferase subunit A"/>
    <property type="match status" value="1"/>
</dbReference>
<dbReference type="AlphaFoldDB" id="F6XP34"/>
<dbReference type="GO" id="GO:0006506">
    <property type="term" value="P:GPI anchor biosynthetic process"/>
    <property type="evidence" value="ECO:0000318"/>
    <property type="project" value="GO_Central"/>
</dbReference>
<reference evidence="9" key="3">
    <citation type="submission" date="2025-08" db="UniProtKB">
        <authorList>
            <consortium name="Ensembl"/>
        </authorList>
    </citation>
    <scope>IDENTIFICATION</scope>
</reference>
<dbReference type="PANTHER" id="PTHR45871:SF1">
    <property type="entry name" value="PHOSPHATIDYLINOSITOL N-ACETYLGLUCOSAMINYLTRANSFERASE SUBUNIT A"/>
    <property type="match status" value="1"/>
</dbReference>
<reference evidence="10" key="1">
    <citation type="journal article" date="2002" name="Science">
        <title>The draft genome of Ciona intestinalis: insights into chordate and vertebrate origins.</title>
        <authorList>
            <person name="Dehal P."/>
            <person name="Satou Y."/>
            <person name="Campbell R.K."/>
            <person name="Chapman J."/>
            <person name="Degnan B."/>
            <person name="De Tomaso A."/>
            <person name="Davidson B."/>
            <person name="Di Gregorio A."/>
            <person name="Gelpke M."/>
            <person name="Goodstein D.M."/>
            <person name="Harafuji N."/>
            <person name="Hastings K.E."/>
            <person name="Ho I."/>
            <person name="Hotta K."/>
            <person name="Huang W."/>
            <person name="Kawashima T."/>
            <person name="Lemaire P."/>
            <person name="Martinez D."/>
            <person name="Meinertzhagen I.A."/>
            <person name="Necula S."/>
            <person name="Nonaka M."/>
            <person name="Putnam N."/>
            <person name="Rash S."/>
            <person name="Saiga H."/>
            <person name="Satake M."/>
            <person name="Terry A."/>
            <person name="Yamada L."/>
            <person name="Wang H.G."/>
            <person name="Awazu S."/>
            <person name="Azumi K."/>
            <person name="Boore J."/>
            <person name="Branno M."/>
            <person name="Chin-Bow S."/>
            <person name="DeSantis R."/>
            <person name="Doyle S."/>
            <person name="Francino P."/>
            <person name="Keys D.N."/>
            <person name="Haga S."/>
            <person name="Hayashi H."/>
            <person name="Hino K."/>
            <person name="Imai K.S."/>
            <person name="Inaba K."/>
            <person name="Kano S."/>
            <person name="Kobayashi K."/>
            <person name="Kobayashi M."/>
            <person name="Lee B.I."/>
            <person name="Makabe K.W."/>
            <person name="Manohar C."/>
            <person name="Matassi G."/>
            <person name="Medina M."/>
            <person name="Mochizuki Y."/>
            <person name="Mount S."/>
            <person name="Morishita T."/>
            <person name="Miura S."/>
            <person name="Nakayama A."/>
            <person name="Nishizaka S."/>
            <person name="Nomoto H."/>
            <person name="Ohta F."/>
            <person name="Oishi K."/>
            <person name="Rigoutsos I."/>
            <person name="Sano M."/>
            <person name="Sasaki A."/>
            <person name="Sasakura Y."/>
            <person name="Shoguchi E."/>
            <person name="Shin-i T."/>
            <person name="Spagnuolo A."/>
            <person name="Stainier D."/>
            <person name="Suzuki M.M."/>
            <person name="Tassy O."/>
            <person name="Takatori N."/>
            <person name="Tokuoka M."/>
            <person name="Yagi K."/>
            <person name="Yoshizaki F."/>
            <person name="Wada S."/>
            <person name="Zhang C."/>
            <person name="Hyatt P.D."/>
            <person name="Larimer F."/>
            <person name="Detter C."/>
            <person name="Doggett N."/>
            <person name="Glavina T."/>
            <person name="Hawkins T."/>
            <person name="Richardson P."/>
            <person name="Lucas S."/>
            <person name="Kohara Y."/>
            <person name="Levine M."/>
            <person name="Satoh N."/>
            <person name="Rokhsar D.S."/>
        </authorList>
    </citation>
    <scope>NUCLEOTIDE SEQUENCE [LARGE SCALE GENOMIC DNA]</scope>
</reference>
<feature type="transmembrane region" description="Helical" evidence="7">
    <location>
        <begin position="387"/>
        <end position="409"/>
    </location>
</feature>
<evidence type="ECO:0000259" key="8">
    <source>
        <dbReference type="Pfam" id="PF08288"/>
    </source>
</evidence>
<dbReference type="EC" id="2.4.1.198" evidence="2"/>
<organism evidence="9 10">
    <name type="scientific">Ciona intestinalis</name>
    <name type="common">Transparent sea squirt</name>
    <name type="synonym">Ascidia intestinalis</name>
    <dbReference type="NCBI Taxonomy" id="7719"/>
    <lineage>
        <taxon>Eukaryota</taxon>
        <taxon>Metazoa</taxon>
        <taxon>Chordata</taxon>
        <taxon>Tunicata</taxon>
        <taxon>Ascidiacea</taxon>
        <taxon>Phlebobranchia</taxon>
        <taxon>Cionidae</taxon>
        <taxon>Ciona</taxon>
    </lineage>
</organism>
<proteinExistence type="predicted"/>
<dbReference type="PANTHER" id="PTHR45871">
    <property type="entry name" value="N-ACETYLGLUCOSAMINYL-PHOSPHATIDYLINOSITOL BIOSYNTHETIC PROTEIN"/>
    <property type="match status" value="1"/>
</dbReference>
<dbReference type="InParanoid" id="F6XP34"/>
<evidence type="ECO:0000256" key="3">
    <source>
        <dbReference type="ARBA" id="ARBA00022502"/>
    </source>
</evidence>
<accession>F6XP34</accession>
<dbReference type="Pfam" id="PF08288">
    <property type="entry name" value="PIGA"/>
    <property type="match status" value="1"/>
</dbReference>
<keyword evidence="7" id="KW-1133">Transmembrane helix</keyword>
<dbReference type="Ensembl" id="ENSCINT00000017457.3">
    <property type="protein sequence ID" value="ENSCINP00000017457.3"/>
    <property type="gene ID" value="ENSCING00000008558.3"/>
</dbReference>
<dbReference type="HOGENOM" id="CLU_009583_19_0_1"/>
<protein>
    <recommendedName>
        <fullName evidence="2">phosphatidylinositol N-acetylglucosaminyltransferase</fullName>
        <ecNumber evidence="2">2.4.1.198</ecNumber>
    </recommendedName>
    <alternativeName>
        <fullName evidence="6">GlcNAc-PI synthesis protein</fullName>
    </alternativeName>
</protein>
<keyword evidence="7" id="KW-0812">Transmembrane</keyword>
<keyword evidence="3" id="KW-0337">GPI-anchor biosynthesis</keyword>
<dbReference type="GO" id="GO:0000506">
    <property type="term" value="C:glycosylphosphatidylinositol-N-acetylglucosaminyltransferase (GPI-GnT) complex"/>
    <property type="evidence" value="ECO:0000318"/>
    <property type="project" value="GO_Central"/>
</dbReference>
<evidence type="ECO:0000313" key="9">
    <source>
        <dbReference type="Ensembl" id="ENSCINP00000017457.3"/>
    </source>
</evidence>
<keyword evidence="5" id="KW-0808">Transferase</keyword>
<dbReference type="FunCoup" id="F6XP34">
    <property type="interactions" value="340"/>
</dbReference>
<evidence type="ECO:0000256" key="7">
    <source>
        <dbReference type="SAM" id="Phobius"/>
    </source>
</evidence>
<dbReference type="InterPro" id="IPR039507">
    <property type="entry name" value="PIG-A/GPI3"/>
</dbReference>
<reference evidence="9" key="4">
    <citation type="submission" date="2025-09" db="UniProtKB">
        <authorList>
            <consortium name="Ensembl"/>
        </authorList>
    </citation>
    <scope>IDENTIFICATION</scope>
</reference>
<dbReference type="STRING" id="7719.ENSCINP00000017457"/>
<dbReference type="GeneTree" id="ENSGT00390000014405"/>